<name>A0AAV2YDY5_9STRA</name>
<keyword evidence="2" id="KW-1185">Reference proteome</keyword>
<dbReference type="Proteomes" id="UP001146120">
    <property type="component" value="Unassembled WGS sequence"/>
</dbReference>
<sequence length="53" mass="5952">MAPLAVVHVSRVGIDRWLPMKTKTSVHLQPSRGCSDSGGCLSDYVIRRRRSRD</sequence>
<reference evidence="1" key="2">
    <citation type="journal article" date="2023" name="Microbiol Resour">
        <title>Decontamination and Annotation of the Draft Genome Sequence of the Oomycete Lagenidium giganteum ARSEF 373.</title>
        <authorList>
            <person name="Morgan W.R."/>
            <person name="Tartar A."/>
        </authorList>
    </citation>
    <scope>NUCLEOTIDE SEQUENCE</scope>
    <source>
        <strain evidence="1">ARSEF 373</strain>
    </source>
</reference>
<reference evidence="1" key="1">
    <citation type="submission" date="2022-11" db="EMBL/GenBank/DDBJ databases">
        <authorList>
            <person name="Morgan W.R."/>
            <person name="Tartar A."/>
        </authorList>
    </citation>
    <scope>NUCLEOTIDE SEQUENCE</scope>
    <source>
        <strain evidence="1">ARSEF 373</strain>
    </source>
</reference>
<dbReference type="AlphaFoldDB" id="A0AAV2YDY5"/>
<comment type="caution">
    <text evidence="1">The sequence shown here is derived from an EMBL/GenBank/DDBJ whole genome shotgun (WGS) entry which is preliminary data.</text>
</comment>
<organism evidence="1 2">
    <name type="scientific">Lagenidium giganteum</name>
    <dbReference type="NCBI Taxonomy" id="4803"/>
    <lineage>
        <taxon>Eukaryota</taxon>
        <taxon>Sar</taxon>
        <taxon>Stramenopiles</taxon>
        <taxon>Oomycota</taxon>
        <taxon>Peronosporomycetes</taxon>
        <taxon>Pythiales</taxon>
        <taxon>Pythiaceae</taxon>
    </lineage>
</organism>
<evidence type="ECO:0000313" key="1">
    <source>
        <dbReference type="EMBL" id="DAZ92446.1"/>
    </source>
</evidence>
<gene>
    <name evidence="1" type="ORF">N0F65_000230</name>
</gene>
<dbReference type="EMBL" id="DAKRPA010000436">
    <property type="protein sequence ID" value="DAZ92446.1"/>
    <property type="molecule type" value="Genomic_DNA"/>
</dbReference>
<proteinExistence type="predicted"/>
<protein>
    <submittedName>
        <fullName evidence="1">Uncharacterized protein</fullName>
    </submittedName>
</protein>
<evidence type="ECO:0000313" key="2">
    <source>
        <dbReference type="Proteomes" id="UP001146120"/>
    </source>
</evidence>
<accession>A0AAV2YDY5</accession>